<evidence type="ECO:0000256" key="2">
    <source>
        <dbReference type="ARBA" id="ARBA00022614"/>
    </source>
</evidence>
<evidence type="ECO:0000256" key="7">
    <source>
        <dbReference type="ARBA" id="ARBA00023136"/>
    </source>
</evidence>
<dbReference type="SUPFAM" id="SSF52058">
    <property type="entry name" value="L domain-like"/>
    <property type="match status" value="1"/>
</dbReference>
<dbReference type="Pfam" id="PF13855">
    <property type="entry name" value="LRR_8"/>
    <property type="match status" value="1"/>
</dbReference>
<evidence type="ECO:0000256" key="6">
    <source>
        <dbReference type="ARBA" id="ARBA00022989"/>
    </source>
</evidence>
<dbReference type="Proteomes" id="UP000289738">
    <property type="component" value="Chromosome B02"/>
</dbReference>
<keyword evidence="3 11" id="KW-0812">Transmembrane</keyword>
<evidence type="ECO:0000256" key="10">
    <source>
        <dbReference type="SAM" id="MobiDB-lite"/>
    </source>
</evidence>
<feature type="transmembrane region" description="Helical" evidence="11">
    <location>
        <begin position="271"/>
        <end position="291"/>
    </location>
</feature>
<keyword evidence="15" id="KW-1185">Reference proteome</keyword>
<dbReference type="InterPro" id="IPR013210">
    <property type="entry name" value="LRR_N_plant-typ"/>
</dbReference>
<feature type="chain" id="PRO_5019311374" description="Protein kinase domain-containing protein" evidence="12">
    <location>
        <begin position="26"/>
        <end position="712"/>
    </location>
</feature>
<keyword evidence="6 11" id="KW-1133">Transmembrane helix</keyword>
<evidence type="ECO:0000259" key="13">
    <source>
        <dbReference type="PROSITE" id="PS50011"/>
    </source>
</evidence>
<dbReference type="SUPFAM" id="SSF56112">
    <property type="entry name" value="Protein kinase-like (PK-like)"/>
    <property type="match status" value="1"/>
</dbReference>
<feature type="domain" description="Protein kinase" evidence="13">
    <location>
        <begin position="389"/>
        <end position="669"/>
    </location>
</feature>
<dbReference type="InterPro" id="IPR001245">
    <property type="entry name" value="Ser-Thr/Tyr_kinase_cat_dom"/>
</dbReference>
<dbReference type="InterPro" id="IPR011009">
    <property type="entry name" value="Kinase-like_dom_sf"/>
</dbReference>
<feature type="signal peptide" evidence="12">
    <location>
        <begin position="1"/>
        <end position="25"/>
    </location>
</feature>
<evidence type="ECO:0000256" key="3">
    <source>
        <dbReference type="ARBA" id="ARBA00022692"/>
    </source>
</evidence>
<dbReference type="Gene3D" id="1.10.510.10">
    <property type="entry name" value="Transferase(Phosphotransferase) domain 1"/>
    <property type="match status" value="1"/>
</dbReference>
<dbReference type="Gene3D" id="3.80.10.10">
    <property type="entry name" value="Ribonuclease Inhibitor"/>
    <property type="match status" value="1"/>
</dbReference>
<accession>A0A445AIF8</accession>
<keyword evidence="7 11" id="KW-0472">Membrane</keyword>
<dbReference type="STRING" id="3818.A0A445AIF8"/>
<evidence type="ECO:0000313" key="15">
    <source>
        <dbReference type="Proteomes" id="UP000289738"/>
    </source>
</evidence>
<dbReference type="PANTHER" id="PTHR48007:SF56">
    <property type="entry name" value="LOW QUALITY PROTEIN: PROTEIN STRUBBELIG-RECEPTOR FAMILY 2"/>
    <property type="match status" value="1"/>
</dbReference>
<dbReference type="Pfam" id="PF00560">
    <property type="entry name" value="LRR_1"/>
    <property type="match status" value="2"/>
</dbReference>
<evidence type="ECO:0000256" key="1">
    <source>
        <dbReference type="ARBA" id="ARBA00004167"/>
    </source>
</evidence>
<reference evidence="14 15" key="1">
    <citation type="submission" date="2019-01" db="EMBL/GenBank/DDBJ databases">
        <title>Sequencing of cultivated peanut Arachis hypogaea provides insights into genome evolution and oil improvement.</title>
        <authorList>
            <person name="Chen X."/>
        </authorList>
    </citation>
    <scope>NUCLEOTIDE SEQUENCE [LARGE SCALE GENOMIC DNA]</scope>
    <source>
        <strain evidence="15">cv. Fuhuasheng</strain>
        <tissue evidence="14">Leaves</tissue>
    </source>
</reference>
<organism evidence="14 15">
    <name type="scientific">Arachis hypogaea</name>
    <name type="common">Peanut</name>
    <dbReference type="NCBI Taxonomy" id="3818"/>
    <lineage>
        <taxon>Eukaryota</taxon>
        <taxon>Viridiplantae</taxon>
        <taxon>Streptophyta</taxon>
        <taxon>Embryophyta</taxon>
        <taxon>Tracheophyta</taxon>
        <taxon>Spermatophyta</taxon>
        <taxon>Magnoliopsida</taxon>
        <taxon>eudicotyledons</taxon>
        <taxon>Gunneridae</taxon>
        <taxon>Pentapetalae</taxon>
        <taxon>rosids</taxon>
        <taxon>fabids</taxon>
        <taxon>Fabales</taxon>
        <taxon>Fabaceae</taxon>
        <taxon>Papilionoideae</taxon>
        <taxon>50 kb inversion clade</taxon>
        <taxon>dalbergioids sensu lato</taxon>
        <taxon>Dalbergieae</taxon>
        <taxon>Pterocarpus clade</taxon>
        <taxon>Arachis</taxon>
    </lineage>
</organism>
<feature type="region of interest" description="Disordered" evidence="10">
    <location>
        <begin position="347"/>
        <end position="367"/>
    </location>
</feature>
<comment type="caution">
    <text evidence="14">The sequence shown here is derived from an EMBL/GenBank/DDBJ whole genome shotgun (WGS) entry which is preliminary data.</text>
</comment>
<evidence type="ECO:0000256" key="4">
    <source>
        <dbReference type="ARBA" id="ARBA00022729"/>
    </source>
</evidence>
<dbReference type="FunFam" id="1.10.510.10:FF:000479">
    <property type="entry name" value="Leucine-rich repeat receptor-like protein kinase"/>
    <property type="match status" value="1"/>
</dbReference>
<protein>
    <recommendedName>
        <fullName evidence="13">Protein kinase domain-containing protein</fullName>
    </recommendedName>
</protein>
<feature type="compositionally biased region" description="Basic and acidic residues" evidence="10">
    <location>
        <begin position="356"/>
        <end position="367"/>
    </location>
</feature>
<dbReference type="AlphaFoldDB" id="A0A445AIF8"/>
<dbReference type="InterPro" id="IPR000719">
    <property type="entry name" value="Prot_kinase_dom"/>
</dbReference>
<proteinExistence type="predicted"/>
<gene>
    <name evidence="14" type="ORF">Ahy_B02g060445</name>
</gene>
<keyword evidence="2" id="KW-0433">Leucine-rich repeat</keyword>
<keyword evidence="5" id="KW-0677">Repeat</keyword>
<dbReference type="EMBL" id="SDMP01000012">
    <property type="protein sequence ID" value="RYR26237.1"/>
    <property type="molecule type" value="Genomic_DNA"/>
</dbReference>
<evidence type="ECO:0000256" key="5">
    <source>
        <dbReference type="ARBA" id="ARBA00022737"/>
    </source>
</evidence>
<evidence type="ECO:0000313" key="14">
    <source>
        <dbReference type="EMBL" id="RYR26237.1"/>
    </source>
</evidence>
<sequence length="712" mass="78288">MNRFFISVHFFFVVFSATLISQNSAFTDPLDVSALQDLYRTLNTPPLLERWNGDDPCQESWTGVACSGSSVIHLKIQGLNLTGYLGGLLHNLQNLKHLDVSSNNIVGEIPSGLPPNVTHMNLSHNFLYGPIGNVFAGLDELKEMDLSYNNFTGDLPSSFGSLKNLGKLFLENNRFTGSVTYLAALPLTDLNIQDNLFSGILPPHFQSIQNLWIGGNKFQAVDDSPPWPFPLDSVPVEHNSTRPPITQTNAIENYASAKAIKHKKKHMGPGGIAFTVGGVTLLVAGLTLFIATRLNRLHSERLKNLESVERSFPSLPISDSKDISTTAVDESLQIPPFNSASLLVPRRLPSQHHKKNGETTRRSFSEREKVTGRTKVYTVAEIQLITNSFSEDNLLGEGSLGPVYRAEFPDGKVLAVKTITMAGLSFSEEEKFLDAVCTASRLKHPNIVALKGYCLEHGQHLLVYEYVRNLTLDDALHSDAYKPLSLTIRLQIALGVAQALAYVHSSSPPVAHGNLKSSNILLDENLMPRVCDCGLTILRPLTSNKVKTRALEISIRDAGYISPNHGQPGTNSCTESDVFAYGVLLLELLTGREPFDGSRRKEEQYLAQWASSRLHDSETLEQMVDPAIQKTFSSKALSRYADILSLCLQPVKEFRPPMSEIAESLASFMQRLNASKSGAADRNGPVSDPLERSFRTTASHFIASPTLSYVSA</sequence>
<dbReference type="GO" id="GO:0005524">
    <property type="term" value="F:ATP binding"/>
    <property type="evidence" value="ECO:0007669"/>
    <property type="project" value="InterPro"/>
</dbReference>
<keyword evidence="9" id="KW-0325">Glycoprotein</keyword>
<dbReference type="Gene3D" id="3.30.200.20">
    <property type="entry name" value="Phosphorylase Kinase, domain 1"/>
    <property type="match status" value="1"/>
</dbReference>
<dbReference type="PROSITE" id="PS50011">
    <property type="entry name" value="PROTEIN_KINASE_DOM"/>
    <property type="match status" value="1"/>
</dbReference>
<evidence type="ECO:0000256" key="12">
    <source>
        <dbReference type="SAM" id="SignalP"/>
    </source>
</evidence>
<evidence type="ECO:0000256" key="11">
    <source>
        <dbReference type="SAM" id="Phobius"/>
    </source>
</evidence>
<name>A0A445AIF8_ARAHY</name>
<evidence type="ECO:0000256" key="8">
    <source>
        <dbReference type="ARBA" id="ARBA00023170"/>
    </source>
</evidence>
<keyword evidence="8" id="KW-0675">Receptor</keyword>
<dbReference type="Pfam" id="PF07714">
    <property type="entry name" value="PK_Tyr_Ser-Thr"/>
    <property type="match status" value="1"/>
</dbReference>
<dbReference type="InterPro" id="IPR001611">
    <property type="entry name" value="Leu-rich_rpt"/>
</dbReference>
<comment type="subcellular location">
    <subcellularLocation>
        <location evidence="1">Membrane</location>
        <topology evidence="1">Single-pass membrane protein</topology>
    </subcellularLocation>
</comment>
<dbReference type="PANTHER" id="PTHR48007">
    <property type="entry name" value="LEUCINE-RICH REPEAT RECEPTOR-LIKE PROTEIN KINASE PXC1"/>
    <property type="match status" value="1"/>
</dbReference>
<evidence type="ECO:0000256" key="9">
    <source>
        <dbReference type="ARBA" id="ARBA00023180"/>
    </source>
</evidence>
<dbReference type="GO" id="GO:0004672">
    <property type="term" value="F:protein kinase activity"/>
    <property type="evidence" value="ECO:0007669"/>
    <property type="project" value="InterPro"/>
</dbReference>
<dbReference type="Pfam" id="PF08263">
    <property type="entry name" value="LRRNT_2"/>
    <property type="match status" value="1"/>
</dbReference>
<dbReference type="InterPro" id="IPR046959">
    <property type="entry name" value="PRK1-6/SRF4-like"/>
</dbReference>
<dbReference type="GO" id="GO:0016020">
    <property type="term" value="C:membrane"/>
    <property type="evidence" value="ECO:0007669"/>
    <property type="project" value="UniProtKB-SubCell"/>
</dbReference>
<dbReference type="FunFam" id="3.80.10.10:FF:000062">
    <property type="entry name" value="protein STRUBBELIG-RECEPTOR FAMILY 3"/>
    <property type="match status" value="1"/>
</dbReference>
<keyword evidence="4 12" id="KW-0732">Signal</keyword>
<dbReference type="FunFam" id="3.30.200.20:FF:000125">
    <property type="entry name" value="Protein STRUBBELIG-RECEPTOR FAMILY 8"/>
    <property type="match status" value="1"/>
</dbReference>
<dbReference type="InterPro" id="IPR032675">
    <property type="entry name" value="LRR_dom_sf"/>
</dbReference>